<keyword evidence="3" id="KW-1185">Reference proteome</keyword>
<feature type="compositionally biased region" description="Basic and acidic residues" evidence="1">
    <location>
        <begin position="118"/>
        <end position="127"/>
    </location>
</feature>
<feature type="region of interest" description="Disordered" evidence="1">
    <location>
        <begin position="96"/>
        <end position="166"/>
    </location>
</feature>
<gene>
    <name evidence="2" type="ORF">N0V83_004762</name>
</gene>
<reference evidence="2" key="1">
    <citation type="submission" date="2022-10" db="EMBL/GenBank/DDBJ databases">
        <title>Tapping the CABI collections for fungal endophytes: first genome assemblies for Collariella, Neodidymelliopsis, Ascochyta clinopodiicola, Didymella pomorum, Didymosphaeria variabile, Neocosmospora piperis and Neocucurbitaria cava.</title>
        <authorList>
            <person name="Hill R."/>
        </authorList>
    </citation>
    <scope>NUCLEOTIDE SEQUENCE</scope>
    <source>
        <strain evidence="2">IMI 356814</strain>
    </source>
</reference>
<evidence type="ECO:0000313" key="2">
    <source>
        <dbReference type="EMBL" id="KAJ4371543.1"/>
    </source>
</evidence>
<proteinExistence type="predicted"/>
<accession>A0A9W8YC49</accession>
<protein>
    <submittedName>
        <fullName evidence="2">Uncharacterized protein</fullName>
    </submittedName>
</protein>
<comment type="caution">
    <text evidence="2">The sequence shown here is derived from an EMBL/GenBank/DDBJ whole genome shotgun (WGS) entry which is preliminary data.</text>
</comment>
<feature type="region of interest" description="Disordered" evidence="1">
    <location>
        <begin position="1"/>
        <end position="20"/>
    </location>
</feature>
<dbReference type="EMBL" id="JAPEUY010000007">
    <property type="protein sequence ID" value="KAJ4371543.1"/>
    <property type="molecule type" value="Genomic_DNA"/>
</dbReference>
<organism evidence="2 3">
    <name type="scientific">Neocucurbitaria cava</name>
    <dbReference type="NCBI Taxonomy" id="798079"/>
    <lineage>
        <taxon>Eukaryota</taxon>
        <taxon>Fungi</taxon>
        <taxon>Dikarya</taxon>
        <taxon>Ascomycota</taxon>
        <taxon>Pezizomycotina</taxon>
        <taxon>Dothideomycetes</taxon>
        <taxon>Pleosporomycetidae</taxon>
        <taxon>Pleosporales</taxon>
        <taxon>Pleosporineae</taxon>
        <taxon>Cucurbitariaceae</taxon>
        <taxon>Neocucurbitaria</taxon>
    </lineage>
</organism>
<evidence type="ECO:0000313" key="3">
    <source>
        <dbReference type="Proteomes" id="UP001140560"/>
    </source>
</evidence>
<dbReference type="Proteomes" id="UP001140560">
    <property type="component" value="Unassembled WGS sequence"/>
</dbReference>
<name>A0A9W8YC49_9PLEO</name>
<evidence type="ECO:0000256" key="1">
    <source>
        <dbReference type="SAM" id="MobiDB-lite"/>
    </source>
</evidence>
<sequence length="226" mass="24874">MLPDRPVGKIDRPGYAPAVSEEVAASVSIDLSRIPWCERGMSEAPEVAESTNTAAEDEIEEITRGVAGLDHDAEDEDMPHVEVVDVTAVLGAASLEHTEEMPDCTGKSDCTDEQSNGTDEKTDRTEAMPDATSSTPSLKRKRPILPAISPYAQKRRRATGRFTPNSTEITMKDTIWIPVPQPCPSKKRQADLFDVKISSSDDDNDFQVASGRKVKRMRGKYHFRGK</sequence>
<feature type="compositionally biased region" description="Basic and acidic residues" evidence="1">
    <location>
        <begin position="1"/>
        <end position="12"/>
    </location>
</feature>
<dbReference type="AlphaFoldDB" id="A0A9W8YC49"/>